<dbReference type="Pfam" id="PF15892">
    <property type="entry name" value="BNR_4"/>
    <property type="match status" value="1"/>
</dbReference>
<evidence type="ECO:0000313" key="2">
    <source>
        <dbReference type="Proteomes" id="UP000319004"/>
    </source>
</evidence>
<evidence type="ECO:0000313" key="1">
    <source>
        <dbReference type="EMBL" id="QDV44190.1"/>
    </source>
</evidence>
<reference evidence="1 2" key="1">
    <citation type="submission" date="2019-03" db="EMBL/GenBank/DDBJ databases">
        <title>Deep-cultivation of Planctomycetes and their phenomic and genomic characterization uncovers novel biology.</title>
        <authorList>
            <person name="Wiegand S."/>
            <person name="Jogler M."/>
            <person name="Boedeker C."/>
            <person name="Pinto D."/>
            <person name="Vollmers J."/>
            <person name="Rivas-Marin E."/>
            <person name="Kohn T."/>
            <person name="Peeters S.H."/>
            <person name="Heuer A."/>
            <person name="Rast P."/>
            <person name="Oberbeckmann S."/>
            <person name="Bunk B."/>
            <person name="Jeske O."/>
            <person name="Meyerdierks A."/>
            <person name="Storesund J.E."/>
            <person name="Kallscheuer N."/>
            <person name="Luecker S."/>
            <person name="Lage O.M."/>
            <person name="Pohl T."/>
            <person name="Merkel B.J."/>
            <person name="Hornburger P."/>
            <person name="Mueller R.-W."/>
            <person name="Bruemmer F."/>
            <person name="Labrenz M."/>
            <person name="Spormann A.M."/>
            <person name="Op den Camp H."/>
            <person name="Overmann J."/>
            <person name="Amann R."/>
            <person name="Jetten M.S.M."/>
            <person name="Mascher T."/>
            <person name="Medema M.H."/>
            <person name="Devos D.P."/>
            <person name="Kaster A.-K."/>
            <person name="Ovreas L."/>
            <person name="Rohde M."/>
            <person name="Galperin M.Y."/>
            <person name="Jogler C."/>
        </authorList>
    </citation>
    <scope>NUCLEOTIDE SEQUENCE [LARGE SCALE GENOMIC DNA]</scope>
    <source>
        <strain evidence="1 2">Enr13</strain>
    </source>
</reference>
<proteinExistence type="predicted"/>
<name>A0A518HTK4_9BACT</name>
<dbReference type="KEGG" id="snep:Enr13x_40520"/>
<organism evidence="1 2">
    <name type="scientific">Stieleria neptunia</name>
    <dbReference type="NCBI Taxonomy" id="2527979"/>
    <lineage>
        <taxon>Bacteria</taxon>
        <taxon>Pseudomonadati</taxon>
        <taxon>Planctomycetota</taxon>
        <taxon>Planctomycetia</taxon>
        <taxon>Pirellulales</taxon>
        <taxon>Pirellulaceae</taxon>
        <taxon>Stieleria</taxon>
    </lineage>
</organism>
<dbReference type="SUPFAM" id="SSF50939">
    <property type="entry name" value="Sialidases"/>
    <property type="match status" value="1"/>
</dbReference>
<dbReference type="InterPro" id="IPR015943">
    <property type="entry name" value="WD40/YVTN_repeat-like_dom_sf"/>
</dbReference>
<dbReference type="InterPro" id="IPR036278">
    <property type="entry name" value="Sialidase_sf"/>
</dbReference>
<protein>
    <submittedName>
        <fullName evidence="1">Uncharacterized protein</fullName>
    </submittedName>
</protein>
<dbReference type="Proteomes" id="UP000319004">
    <property type="component" value="Chromosome"/>
</dbReference>
<dbReference type="AlphaFoldDB" id="A0A518HTK4"/>
<gene>
    <name evidence="1" type="ORF">Enr13x_40520</name>
</gene>
<dbReference type="EMBL" id="CP037423">
    <property type="protein sequence ID" value="QDV44190.1"/>
    <property type="molecule type" value="Genomic_DNA"/>
</dbReference>
<dbReference type="Gene3D" id="2.130.10.10">
    <property type="entry name" value="YVTN repeat-like/Quinoprotein amine dehydrogenase"/>
    <property type="match status" value="1"/>
</dbReference>
<sequence length="580" mass="65113">MTETNVTGTRCWCLGFRDRPAWKRRETQQRPMVSSIECDAVNGPLYDVRSGSSLGVQRTTARKGHRTQENRRLELDVPNRQCLGGAGRLNAVQQRWLSLVFGVIIAGNVAAQTPTLNGQRMGGYQGIWFTLGQFYGKGNDGQPYGKASRKPVFPYGDKYSGGLGTYTAKHTPLAIYCPQVDKTFFVYGGTTAPNQRHLLCMISYYDHASNRVPKPVVVHDKQTVNDPHDNPSIAIDDAGYLWVFVSGRGRVRPGFKYKSVKPYSIDGFELISEEEMTYPQPHHVSGEGFLHLFTKYTGVRELYWETSDDGVTWTADQKLAGIREPGDSRGGHYQTSATRGDVTGTFFNRHPNGVVDQRTDVYYVQTRDRGQTWTTIDGTPIQPPLQDVVSPARVIDYASQKLNVYLKDMGFDRDGHPVLLYVTSPGHEPGPPNDPRQFRVTRWDGQTWKTSVICGTDHNYDMGSLYLDGERWACRIPSESGPQPYQGGGELVTWTSADQGATWQRETQITSGSERNHNYARRPMGANDPFFVFWADGDPTKLSESHLYFADSTGKRVWELPYEMDGEFATPVQVKAPVEE</sequence>
<keyword evidence="2" id="KW-1185">Reference proteome</keyword>
<accession>A0A518HTK4</accession>